<evidence type="ECO:0000259" key="3">
    <source>
        <dbReference type="PROSITE" id="PS51186"/>
    </source>
</evidence>
<protein>
    <submittedName>
        <fullName evidence="4">N-acetyltransferase</fullName>
    </submittedName>
</protein>
<dbReference type="PROSITE" id="PS51186">
    <property type="entry name" value="GNAT"/>
    <property type="match status" value="1"/>
</dbReference>
<dbReference type="CDD" id="cd04301">
    <property type="entry name" value="NAT_SF"/>
    <property type="match status" value="1"/>
</dbReference>
<evidence type="ECO:0000313" key="4">
    <source>
        <dbReference type="EMBL" id="GLC83647.1"/>
    </source>
</evidence>
<accession>A0ABQ5ND38</accession>
<dbReference type="Gene3D" id="3.40.630.30">
    <property type="match status" value="1"/>
</dbReference>
<organism evidence="4 5">
    <name type="scientific">Microbacterium arabinogalactanolyticum</name>
    <dbReference type="NCBI Taxonomy" id="69365"/>
    <lineage>
        <taxon>Bacteria</taxon>
        <taxon>Bacillati</taxon>
        <taxon>Actinomycetota</taxon>
        <taxon>Actinomycetes</taxon>
        <taxon>Micrococcales</taxon>
        <taxon>Microbacteriaceae</taxon>
        <taxon>Microbacterium</taxon>
    </lineage>
</organism>
<dbReference type="Proteomes" id="UP001165068">
    <property type="component" value="Unassembled WGS sequence"/>
</dbReference>
<keyword evidence="2" id="KW-0012">Acyltransferase</keyword>
<comment type="caution">
    <text evidence="4">The sequence shown here is derived from an EMBL/GenBank/DDBJ whole genome shotgun (WGS) entry which is preliminary data.</text>
</comment>
<dbReference type="InterPro" id="IPR016181">
    <property type="entry name" value="Acyl_CoA_acyltransferase"/>
</dbReference>
<evidence type="ECO:0000313" key="5">
    <source>
        <dbReference type="Proteomes" id="UP001165068"/>
    </source>
</evidence>
<gene>
    <name evidence="4" type="ORF">MIAR_02350</name>
</gene>
<name>A0ABQ5ND38_9MICO</name>
<dbReference type="EMBL" id="BRZC01000002">
    <property type="protein sequence ID" value="GLC83647.1"/>
    <property type="molecule type" value="Genomic_DNA"/>
</dbReference>
<dbReference type="SUPFAM" id="SSF55729">
    <property type="entry name" value="Acyl-CoA N-acyltransferases (Nat)"/>
    <property type="match status" value="1"/>
</dbReference>
<keyword evidence="1" id="KW-0808">Transferase</keyword>
<evidence type="ECO:0000256" key="2">
    <source>
        <dbReference type="ARBA" id="ARBA00023315"/>
    </source>
</evidence>
<sequence>MSLRIRPAVAEDAAGIEQIEEAADQLLVALFRATDWPAPDAAAERLALPGYLLLAEYEGTPAGFVHVLDLDGHAHLEQVSVLPRYARRGIGRILVRAAMEEAARRGHDDMTLRTYADVPWNAPFYASCGFSETEPDSEALRSLVAVEEQLGLLEYGRRVQMTASLTGSVI</sequence>
<evidence type="ECO:0000256" key="1">
    <source>
        <dbReference type="ARBA" id="ARBA00022679"/>
    </source>
</evidence>
<feature type="domain" description="N-acetyltransferase" evidence="3">
    <location>
        <begin position="3"/>
        <end position="153"/>
    </location>
</feature>
<dbReference type="InterPro" id="IPR050832">
    <property type="entry name" value="Bact_Acetyltransf"/>
</dbReference>
<dbReference type="Pfam" id="PF00583">
    <property type="entry name" value="Acetyltransf_1"/>
    <property type="match status" value="1"/>
</dbReference>
<proteinExistence type="predicted"/>
<reference evidence="4" key="1">
    <citation type="submission" date="2022-08" db="EMBL/GenBank/DDBJ databases">
        <title>Draft genome sequence of Microbacterium arabinogalactanolyticum JCM 9171.</title>
        <authorList>
            <person name="Fujita K."/>
            <person name="Ishiwata A."/>
            <person name="Fushinobu S."/>
        </authorList>
    </citation>
    <scope>NUCLEOTIDE SEQUENCE</scope>
    <source>
        <strain evidence="4">JCM 9171</strain>
    </source>
</reference>
<dbReference type="PANTHER" id="PTHR43877">
    <property type="entry name" value="AMINOALKYLPHOSPHONATE N-ACETYLTRANSFERASE-RELATED-RELATED"/>
    <property type="match status" value="1"/>
</dbReference>
<keyword evidence="5" id="KW-1185">Reference proteome</keyword>
<dbReference type="InterPro" id="IPR000182">
    <property type="entry name" value="GNAT_dom"/>
</dbReference>